<dbReference type="PANTHER" id="PTHR46847:SF3">
    <property type="entry name" value="GALACTOFURANOSE-BINDING PROTEIN YTFQ"/>
    <property type="match status" value="1"/>
</dbReference>
<dbReference type="Gene3D" id="3.40.50.2300">
    <property type="match status" value="2"/>
</dbReference>
<proteinExistence type="inferred from homology"/>
<keyword evidence="7" id="KW-1185">Reference proteome</keyword>
<feature type="domain" description="Periplasmic binding protein" evidence="5">
    <location>
        <begin position="97"/>
        <end position="353"/>
    </location>
</feature>
<protein>
    <submittedName>
        <fullName evidence="6">ABC transporter substrate-binding protein</fullName>
    </submittedName>
</protein>
<dbReference type="PANTHER" id="PTHR46847">
    <property type="entry name" value="D-ALLOSE-BINDING PERIPLASMIC PROTEIN-RELATED"/>
    <property type="match status" value="1"/>
</dbReference>
<dbReference type="SUPFAM" id="SSF53822">
    <property type="entry name" value="Periplasmic binding protein-like I"/>
    <property type="match status" value="1"/>
</dbReference>
<reference evidence="7" key="1">
    <citation type="journal article" date="2019" name="Int. J. Syst. Evol. Microbiol.">
        <title>The Global Catalogue of Microorganisms (GCM) 10K type strain sequencing project: providing services to taxonomists for standard genome sequencing and annotation.</title>
        <authorList>
            <consortium name="The Broad Institute Genomics Platform"/>
            <consortium name="The Broad Institute Genome Sequencing Center for Infectious Disease"/>
            <person name="Wu L."/>
            <person name="Ma J."/>
        </authorList>
    </citation>
    <scope>NUCLEOTIDE SEQUENCE [LARGE SCALE GENOMIC DNA]</scope>
    <source>
        <strain evidence="7">JCM 13250</strain>
    </source>
</reference>
<feature type="signal peptide" evidence="4">
    <location>
        <begin position="1"/>
        <end position="21"/>
    </location>
</feature>
<dbReference type="InterPro" id="IPR028082">
    <property type="entry name" value="Peripla_BP_I"/>
</dbReference>
<evidence type="ECO:0000256" key="4">
    <source>
        <dbReference type="SAM" id="SignalP"/>
    </source>
</evidence>
<dbReference type="InterPro" id="IPR025997">
    <property type="entry name" value="SBP_2_dom"/>
</dbReference>
<sequence length="382" mass="39948">MLRKRSRLAVAMSLTASLALAACGTSTPTFTASVPKAESSASGAAATGVPAAVAATGGKTVLPKPADPGIAAVYGPLCKAADYNGGVPEIDFKKDKIAFIQSEPDGAAYRLASTKSMKDEAVKRGWNLMYANANNIASNQSAQIKQMIDNGAKAVIISPVSSMGLIDALNYAKQKKVPIVAVDRSLTGVKACEDVAAQLGSDFIEQGKRAADAIIKATGGKGKLAILFGTAGINVTDDRTRGFVDRIVEKAPELQIVDQRTASFSRDTGEQVFAAMLKDHPDIDAVYAENDEMGLGALRVLQKAGKAGTDKVHVVTIDGTRDGVQAIIDGYFDAVIESNPRFGPAAFDALENLFKDGTPTVTFTTDGEYDGTTAAQLFSKAY</sequence>
<evidence type="ECO:0000256" key="1">
    <source>
        <dbReference type="ARBA" id="ARBA00004196"/>
    </source>
</evidence>
<evidence type="ECO:0000256" key="3">
    <source>
        <dbReference type="ARBA" id="ARBA00022729"/>
    </source>
</evidence>
<dbReference type="EMBL" id="BAAALT010000127">
    <property type="protein sequence ID" value="GAA1814535.1"/>
    <property type="molecule type" value="Genomic_DNA"/>
</dbReference>
<comment type="subcellular location">
    <subcellularLocation>
        <location evidence="1">Cell envelope</location>
    </subcellularLocation>
</comment>
<name>A0ABP4YIJ0_9ACTN</name>
<evidence type="ECO:0000313" key="7">
    <source>
        <dbReference type="Proteomes" id="UP001500218"/>
    </source>
</evidence>
<keyword evidence="3 4" id="KW-0732">Signal</keyword>
<evidence type="ECO:0000256" key="2">
    <source>
        <dbReference type="ARBA" id="ARBA00007639"/>
    </source>
</evidence>
<dbReference type="Pfam" id="PF13407">
    <property type="entry name" value="Peripla_BP_4"/>
    <property type="match status" value="1"/>
</dbReference>
<evidence type="ECO:0000259" key="5">
    <source>
        <dbReference type="Pfam" id="PF13407"/>
    </source>
</evidence>
<accession>A0ABP4YIJ0</accession>
<evidence type="ECO:0000313" key="6">
    <source>
        <dbReference type="EMBL" id="GAA1814535.1"/>
    </source>
</evidence>
<gene>
    <name evidence="6" type="ORF">GCM10009682_39520</name>
</gene>
<dbReference type="RefSeq" id="WP_344134155.1">
    <property type="nucleotide sequence ID" value="NZ_BAAALT010000127.1"/>
</dbReference>
<dbReference type="PROSITE" id="PS51257">
    <property type="entry name" value="PROKAR_LIPOPROTEIN"/>
    <property type="match status" value="1"/>
</dbReference>
<comment type="caution">
    <text evidence="6">The sequence shown here is derived from an EMBL/GenBank/DDBJ whole genome shotgun (WGS) entry which is preliminary data.</text>
</comment>
<comment type="similarity">
    <text evidence="2">Belongs to the bacterial solute-binding protein 2 family.</text>
</comment>
<dbReference type="Proteomes" id="UP001500218">
    <property type="component" value="Unassembled WGS sequence"/>
</dbReference>
<feature type="chain" id="PRO_5045240047" evidence="4">
    <location>
        <begin position="22"/>
        <end position="382"/>
    </location>
</feature>
<organism evidence="6 7">
    <name type="scientific">Luedemannella flava</name>
    <dbReference type="NCBI Taxonomy" id="349316"/>
    <lineage>
        <taxon>Bacteria</taxon>
        <taxon>Bacillati</taxon>
        <taxon>Actinomycetota</taxon>
        <taxon>Actinomycetes</taxon>
        <taxon>Micromonosporales</taxon>
        <taxon>Micromonosporaceae</taxon>
        <taxon>Luedemannella</taxon>
    </lineage>
</organism>